<evidence type="ECO:0000313" key="6">
    <source>
        <dbReference type="EMBL" id="KAK9284779.1"/>
    </source>
</evidence>
<name>A0AAP0S0F2_LIQFO</name>
<dbReference type="Proteomes" id="UP001415857">
    <property type="component" value="Unassembled WGS sequence"/>
</dbReference>
<keyword evidence="1" id="KW-0479">Metal-binding</keyword>
<dbReference type="PROSITE" id="PS51292">
    <property type="entry name" value="ZF_RING_CH"/>
    <property type="match status" value="1"/>
</dbReference>
<evidence type="ECO:0000256" key="4">
    <source>
        <dbReference type="SAM" id="MobiDB-lite"/>
    </source>
</evidence>
<protein>
    <recommendedName>
        <fullName evidence="5">RING-CH-type domain-containing protein</fullName>
    </recommendedName>
</protein>
<dbReference type="AlphaFoldDB" id="A0AAP0S0F2"/>
<comment type="caution">
    <text evidence="6">The sequence shown here is derived from an EMBL/GenBank/DDBJ whole genome shotgun (WGS) entry which is preliminary data.</text>
</comment>
<feature type="region of interest" description="Disordered" evidence="4">
    <location>
        <begin position="1"/>
        <end position="76"/>
    </location>
</feature>
<dbReference type="Gene3D" id="3.30.40.10">
    <property type="entry name" value="Zinc/RING finger domain, C3HC4 (zinc finger)"/>
    <property type="match status" value="1"/>
</dbReference>
<sequence length="230" mass="25134">MDRDMHKQQGDIENSANQIEQGTSGNSWNQVGGTNSETVIVIKSEEAEMESGEDDGKSKTKMDTLETSKVTGEKPKVNRLEPEKNTCVVVDVTCDIGRSLSGENFNREKVCRICHLSFQQNSAGTSDDLMQLGCGCKGELGISHRYCAEAWFKHKGNRKCEICGGTAKNITGIGDIGFRAGWNETRLRPMGSSTASTMINSSNGEGSCKWGKHFCGGQKKEIDSHHDGQY</sequence>
<reference evidence="6 7" key="1">
    <citation type="journal article" date="2024" name="Plant J.">
        <title>Genome sequences and population genomics reveal climatic adaptation and genomic divergence between two closely related sweetgum species.</title>
        <authorList>
            <person name="Xu W.Q."/>
            <person name="Ren C.Q."/>
            <person name="Zhang X.Y."/>
            <person name="Comes H.P."/>
            <person name="Liu X.H."/>
            <person name="Li Y.G."/>
            <person name="Kettle C.J."/>
            <person name="Jalonen R."/>
            <person name="Gaisberger H."/>
            <person name="Ma Y.Z."/>
            <person name="Qiu Y.X."/>
        </authorList>
    </citation>
    <scope>NUCLEOTIDE SEQUENCE [LARGE SCALE GENOMIC DNA]</scope>
    <source>
        <strain evidence="6">Hangzhou</strain>
    </source>
</reference>
<organism evidence="6 7">
    <name type="scientific">Liquidambar formosana</name>
    <name type="common">Formosan gum</name>
    <dbReference type="NCBI Taxonomy" id="63359"/>
    <lineage>
        <taxon>Eukaryota</taxon>
        <taxon>Viridiplantae</taxon>
        <taxon>Streptophyta</taxon>
        <taxon>Embryophyta</taxon>
        <taxon>Tracheophyta</taxon>
        <taxon>Spermatophyta</taxon>
        <taxon>Magnoliopsida</taxon>
        <taxon>eudicotyledons</taxon>
        <taxon>Gunneridae</taxon>
        <taxon>Pentapetalae</taxon>
        <taxon>Saxifragales</taxon>
        <taxon>Altingiaceae</taxon>
        <taxon>Liquidambar</taxon>
    </lineage>
</organism>
<feature type="compositionally biased region" description="Basic and acidic residues" evidence="4">
    <location>
        <begin position="54"/>
        <end position="76"/>
    </location>
</feature>
<keyword evidence="2" id="KW-0863">Zinc-finger</keyword>
<feature type="compositionally biased region" description="Polar residues" evidence="4">
    <location>
        <begin position="11"/>
        <end position="38"/>
    </location>
</feature>
<proteinExistence type="predicted"/>
<dbReference type="PANTHER" id="PTHR46214">
    <property type="entry name" value="ZINC FINGER, RING-CH-TYPE"/>
    <property type="match status" value="1"/>
</dbReference>
<dbReference type="Pfam" id="PF12906">
    <property type="entry name" value="RINGv"/>
    <property type="match status" value="1"/>
</dbReference>
<dbReference type="SUPFAM" id="SSF57850">
    <property type="entry name" value="RING/U-box"/>
    <property type="match status" value="1"/>
</dbReference>
<dbReference type="InterPro" id="IPR013083">
    <property type="entry name" value="Znf_RING/FYVE/PHD"/>
</dbReference>
<evidence type="ECO:0000313" key="7">
    <source>
        <dbReference type="Proteomes" id="UP001415857"/>
    </source>
</evidence>
<keyword evidence="7" id="KW-1185">Reference proteome</keyword>
<dbReference type="PANTHER" id="PTHR46214:SF8">
    <property type="entry name" value="RING_FYVE_PHD ZINC FINGER SUPERFAMILY PROTEIN"/>
    <property type="match status" value="1"/>
</dbReference>
<dbReference type="GO" id="GO:0008270">
    <property type="term" value="F:zinc ion binding"/>
    <property type="evidence" value="ECO:0007669"/>
    <property type="project" value="UniProtKB-KW"/>
</dbReference>
<dbReference type="InterPro" id="IPR011016">
    <property type="entry name" value="Znf_RING-CH"/>
</dbReference>
<evidence type="ECO:0000256" key="1">
    <source>
        <dbReference type="ARBA" id="ARBA00022723"/>
    </source>
</evidence>
<dbReference type="EMBL" id="JBBPBK010000005">
    <property type="protein sequence ID" value="KAK9284779.1"/>
    <property type="molecule type" value="Genomic_DNA"/>
</dbReference>
<gene>
    <name evidence="6" type="ORF">L1049_023956</name>
</gene>
<keyword evidence="3" id="KW-0862">Zinc</keyword>
<evidence type="ECO:0000256" key="2">
    <source>
        <dbReference type="ARBA" id="ARBA00022771"/>
    </source>
</evidence>
<evidence type="ECO:0000256" key="3">
    <source>
        <dbReference type="ARBA" id="ARBA00022833"/>
    </source>
</evidence>
<dbReference type="SMART" id="SM00744">
    <property type="entry name" value="RINGv"/>
    <property type="match status" value="1"/>
</dbReference>
<feature type="domain" description="RING-CH-type" evidence="5">
    <location>
        <begin position="103"/>
        <end position="170"/>
    </location>
</feature>
<accession>A0AAP0S0F2</accession>
<evidence type="ECO:0000259" key="5">
    <source>
        <dbReference type="PROSITE" id="PS51292"/>
    </source>
</evidence>
<feature type="compositionally biased region" description="Basic and acidic residues" evidence="4">
    <location>
        <begin position="1"/>
        <end position="10"/>
    </location>
</feature>